<evidence type="ECO:0000313" key="2">
    <source>
        <dbReference type="EMBL" id="MSR90265.1"/>
    </source>
</evidence>
<dbReference type="EMBL" id="VULX01000001">
    <property type="protein sequence ID" value="MSR90265.1"/>
    <property type="molecule type" value="Genomic_DNA"/>
</dbReference>
<feature type="transmembrane region" description="Helical" evidence="1">
    <location>
        <begin position="57"/>
        <end position="74"/>
    </location>
</feature>
<feature type="transmembrane region" description="Helical" evidence="1">
    <location>
        <begin position="29"/>
        <end position="45"/>
    </location>
</feature>
<keyword evidence="1" id="KW-0812">Transmembrane</keyword>
<accession>A0A7X2MWF3</accession>
<gene>
    <name evidence="2" type="ORF">FYJ33_02230</name>
</gene>
<organism evidence="2 3">
    <name type="scientific">Inconstantimicrobium porci</name>
    <dbReference type="NCBI Taxonomy" id="2652291"/>
    <lineage>
        <taxon>Bacteria</taxon>
        <taxon>Bacillati</taxon>
        <taxon>Bacillota</taxon>
        <taxon>Clostridia</taxon>
        <taxon>Eubacteriales</taxon>
        <taxon>Clostridiaceae</taxon>
        <taxon>Inconstantimicrobium</taxon>
    </lineage>
</organism>
<dbReference type="RefSeq" id="WP_154530132.1">
    <property type="nucleotide sequence ID" value="NZ_JAQXTV010000076.1"/>
</dbReference>
<protein>
    <submittedName>
        <fullName evidence="2">Uncharacterized protein</fullName>
    </submittedName>
</protein>
<keyword evidence="1" id="KW-0472">Membrane</keyword>
<feature type="transmembrane region" description="Helical" evidence="1">
    <location>
        <begin position="6"/>
        <end position="22"/>
    </location>
</feature>
<proteinExistence type="predicted"/>
<evidence type="ECO:0000256" key="1">
    <source>
        <dbReference type="SAM" id="Phobius"/>
    </source>
</evidence>
<reference evidence="2 3" key="1">
    <citation type="submission" date="2019-08" db="EMBL/GenBank/DDBJ databases">
        <title>In-depth cultivation of the pig gut microbiome towards novel bacterial diversity and tailored functional studies.</title>
        <authorList>
            <person name="Wylensek D."/>
            <person name="Hitch T.C.A."/>
            <person name="Clavel T."/>
        </authorList>
    </citation>
    <scope>NUCLEOTIDE SEQUENCE [LARGE SCALE GENOMIC DNA]</scope>
    <source>
        <strain evidence="2 3">WCA-383-APC-5B</strain>
    </source>
</reference>
<comment type="caution">
    <text evidence="2">The sequence shown here is derived from an EMBL/GenBank/DDBJ whole genome shotgun (WGS) entry which is preliminary data.</text>
</comment>
<name>A0A7X2MWF3_9CLOT</name>
<keyword evidence="1" id="KW-1133">Transmembrane helix</keyword>
<sequence>MKILVVIIFTSIMSFTYLLYSLKRQKFESILILIPACTIIVYMMKLSHGFSNRDNKIIGLVNLLAVFLILFNNSSKKVK</sequence>
<dbReference type="Proteomes" id="UP000460287">
    <property type="component" value="Unassembled WGS sequence"/>
</dbReference>
<keyword evidence="3" id="KW-1185">Reference proteome</keyword>
<evidence type="ECO:0000313" key="3">
    <source>
        <dbReference type="Proteomes" id="UP000460287"/>
    </source>
</evidence>
<dbReference type="AlphaFoldDB" id="A0A7X2MWF3"/>